<reference evidence="8 10" key="1">
    <citation type="journal article" date="2011" name="Nature">
        <title>The Medicago genome provides insight into the evolution of rhizobial symbioses.</title>
        <authorList>
            <person name="Young N.D."/>
            <person name="Debelle F."/>
            <person name="Oldroyd G.E."/>
            <person name="Geurts R."/>
            <person name="Cannon S.B."/>
            <person name="Udvardi M.K."/>
            <person name="Benedito V.A."/>
            <person name="Mayer K.F."/>
            <person name="Gouzy J."/>
            <person name="Schoof H."/>
            <person name="Van de Peer Y."/>
            <person name="Proost S."/>
            <person name="Cook D.R."/>
            <person name="Meyers B.C."/>
            <person name="Spannagl M."/>
            <person name="Cheung F."/>
            <person name="De Mita S."/>
            <person name="Krishnakumar V."/>
            <person name="Gundlach H."/>
            <person name="Zhou S."/>
            <person name="Mudge J."/>
            <person name="Bharti A.K."/>
            <person name="Murray J.D."/>
            <person name="Naoumkina M.A."/>
            <person name="Rosen B."/>
            <person name="Silverstein K.A."/>
            <person name="Tang H."/>
            <person name="Rombauts S."/>
            <person name="Zhao P.X."/>
            <person name="Zhou P."/>
            <person name="Barbe V."/>
            <person name="Bardou P."/>
            <person name="Bechner M."/>
            <person name="Bellec A."/>
            <person name="Berger A."/>
            <person name="Berges H."/>
            <person name="Bidwell S."/>
            <person name="Bisseling T."/>
            <person name="Choisne N."/>
            <person name="Couloux A."/>
            <person name="Denny R."/>
            <person name="Deshpande S."/>
            <person name="Dai X."/>
            <person name="Doyle J.J."/>
            <person name="Dudez A.M."/>
            <person name="Farmer A.D."/>
            <person name="Fouteau S."/>
            <person name="Franken C."/>
            <person name="Gibelin C."/>
            <person name="Gish J."/>
            <person name="Goldstein S."/>
            <person name="Gonzalez A.J."/>
            <person name="Green P.J."/>
            <person name="Hallab A."/>
            <person name="Hartog M."/>
            <person name="Hua A."/>
            <person name="Humphray S.J."/>
            <person name="Jeong D.H."/>
            <person name="Jing Y."/>
            <person name="Jocker A."/>
            <person name="Kenton S.M."/>
            <person name="Kim D.J."/>
            <person name="Klee K."/>
            <person name="Lai H."/>
            <person name="Lang C."/>
            <person name="Lin S."/>
            <person name="Macmil S.L."/>
            <person name="Magdelenat G."/>
            <person name="Matthews L."/>
            <person name="McCorrison J."/>
            <person name="Monaghan E.L."/>
            <person name="Mun J.H."/>
            <person name="Najar F.Z."/>
            <person name="Nicholson C."/>
            <person name="Noirot C."/>
            <person name="O'Bleness M."/>
            <person name="Paule C.R."/>
            <person name="Poulain J."/>
            <person name="Prion F."/>
            <person name="Qin B."/>
            <person name="Qu C."/>
            <person name="Retzel E.F."/>
            <person name="Riddle C."/>
            <person name="Sallet E."/>
            <person name="Samain S."/>
            <person name="Samson N."/>
            <person name="Sanders I."/>
            <person name="Saurat O."/>
            <person name="Scarpelli C."/>
            <person name="Schiex T."/>
            <person name="Segurens B."/>
            <person name="Severin A.J."/>
            <person name="Sherrier D.J."/>
            <person name="Shi R."/>
            <person name="Sims S."/>
            <person name="Singer S.R."/>
            <person name="Sinharoy S."/>
            <person name="Sterck L."/>
            <person name="Viollet A."/>
            <person name="Wang B.B."/>
            <person name="Wang K."/>
            <person name="Wang M."/>
            <person name="Wang X."/>
            <person name="Warfsmann J."/>
            <person name="Weissenbach J."/>
            <person name="White D.D."/>
            <person name="White J.D."/>
            <person name="Wiley G.B."/>
            <person name="Wincker P."/>
            <person name="Xing Y."/>
            <person name="Yang L."/>
            <person name="Yao Z."/>
            <person name="Ying F."/>
            <person name="Zhai J."/>
            <person name="Zhou L."/>
            <person name="Zuber A."/>
            <person name="Denarie J."/>
            <person name="Dixon R.A."/>
            <person name="May G.D."/>
            <person name="Schwartz D.C."/>
            <person name="Rogers J."/>
            <person name="Quetier F."/>
            <person name="Town C.D."/>
            <person name="Roe B.A."/>
        </authorList>
    </citation>
    <scope>NUCLEOTIDE SEQUENCE [LARGE SCALE GENOMIC DNA]</scope>
    <source>
        <strain evidence="8">A17</strain>
        <strain evidence="9 10">cv. Jemalong A17</strain>
    </source>
</reference>
<dbReference type="Pfam" id="PF00847">
    <property type="entry name" value="AP2"/>
    <property type="match status" value="1"/>
</dbReference>
<dbReference type="STRING" id="3880.G7ZVC6"/>
<dbReference type="AlphaFoldDB" id="G7ZVC6"/>
<dbReference type="InterPro" id="IPR016177">
    <property type="entry name" value="DNA-bd_dom_sf"/>
</dbReference>
<evidence type="ECO:0000313" key="8">
    <source>
        <dbReference type="EMBL" id="KEH34003.1"/>
    </source>
</evidence>
<dbReference type="Proteomes" id="UP000002051">
    <property type="component" value="Chromosome 3"/>
</dbReference>
<accession>G7ZVC6</accession>
<keyword evidence="6" id="KW-0539">Nucleus</keyword>
<gene>
    <name evidence="8" type="ordered locus">MTR_3g056750</name>
</gene>
<feature type="domain" description="AP2/ERF" evidence="7">
    <location>
        <begin position="34"/>
        <end position="93"/>
    </location>
</feature>
<dbReference type="PROSITE" id="PS51032">
    <property type="entry name" value="AP2_ERF"/>
    <property type="match status" value="1"/>
</dbReference>
<dbReference type="PaxDb" id="3880-AES83164"/>
<dbReference type="InterPro" id="IPR001471">
    <property type="entry name" value="AP2/ERF_dom"/>
</dbReference>
<evidence type="ECO:0000256" key="4">
    <source>
        <dbReference type="ARBA" id="ARBA00023125"/>
    </source>
</evidence>
<keyword evidence="5" id="KW-0804">Transcription</keyword>
<evidence type="ECO:0000256" key="2">
    <source>
        <dbReference type="ARBA" id="ARBA00022745"/>
    </source>
</evidence>
<sequence length="98" mass="11457">MEESTYETKPNPIAKPSCKMKFKQVQNKIPKEIRYRGVRKTKNSRYNVEIADPWKKNGYVWLCTYDTAEQAARAYDATTISYINLCFFPKEYELASAS</sequence>
<evidence type="ECO:0000313" key="9">
    <source>
        <dbReference type="EnsemblPlants" id="KEH34003"/>
    </source>
</evidence>
<dbReference type="SUPFAM" id="SSF54171">
    <property type="entry name" value="DNA-binding domain"/>
    <property type="match status" value="1"/>
</dbReference>
<dbReference type="GO" id="GO:0009873">
    <property type="term" value="P:ethylene-activated signaling pathway"/>
    <property type="evidence" value="ECO:0007669"/>
    <property type="project" value="UniProtKB-KW"/>
</dbReference>
<dbReference type="SMART" id="SM00380">
    <property type="entry name" value="AP2"/>
    <property type="match status" value="1"/>
</dbReference>
<dbReference type="Gene3D" id="3.30.730.10">
    <property type="entry name" value="AP2/ERF domain"/>
    <property type="match status" value="1"/>
</dbReference>
<dbReference type="InterPro" id="IPR036955">
    <property type="entry name" value="AP2/ERF_dom_sf"/>
</dbReference>
<dbReference type="GO" id="GO:0005634">
    <property type="term" value="C:nucleus"/>
    <property type="evidence" value="ECO:0007669"/>
    <property type="project" value="UniProtKB-SubCell"/>
</dbReference>
<name>G7ZVC6_MEDTR</name>
<dbReference type="GO" id="GO:0003677">
    <property type="term" value="F:DNA binding"/>
    <property type="evidence" value="ECO:0007669"/>
    <property type="project" value="UniProtKB-KW"/>
</dbReference>
<dbReference type="EMBL" id="CM001219">
    <property type="protein sequence ID" value="KEH34003.1"/>
    <property type="molecule type" value="Genomic_DNA"/>
</dbReference>
<proteinExistence type="predicted"/>
<protein>
    <submittedName>
        <fullName evidence="8">Ethylene response factor</fullName>
    </submittedName>
</protein>
<evidence type="ECO:0000256" key="3">
    <source>
        <dbReference type="ARBA" id="ARBA00023015"/>
    </source>
</evidence>
<dbReference type="HOGENOM" id="CLU_2336813_0_0_1"/>
<organism evidence="8 10">
    <name type="scientific">Medicago truncatula</name>
    <name type="common">Barrel medic</name>
    <name type="synonym">Medicago tribuloides</name>
    <dbReference type="NCBI Taxonomy" id="3880"/>
    <lineage>
        <taxon>Eukaryota</taxon>
        <taxon>Viridiplantae</taxon>
        <taxon>Streptophyta</taxon>
        <taxon>Embryophyta</taxon>
        <taxon>Tracheophyta</taxon>
        <taxon>Spermatophyta</taxon>
        <taxon>Magnoliopsida</taxon>
        <taxon>eudicotyledons</taxon>
        <taxon>Gunneridae</taxon>
        <taxon>Pentapetalae</taxon>
        <taxon>rosids</taxon>
        <taxon>fabids</taxon>
        <taxon>Fabales</taxon>
        <taxon>Fabaceae</taxon>
        <taxon>Papilionoideae</taxon>
        <taxon>50 kb inversion clade</taxon>
        <taxon>NPAAA clade</taxon>
        <taxon>Hologalegina</taxon>
        <taxon>IRL clade</taxon>
        <taxon>Trifolieae</taxon>
        <taxon>Medicago</taxon>
    </lineage>
</organism>
<keyword evidence="10" id="KW-1185">Reference proteome</keyword>
<dbReference type="CDD" id="cd00018">
    <property type="entry name" value="AP2"/>
    <property type="match status" value="1"/>
</dbReference>
<reference evidence="8 10" key="2">
    <citation type="journal article" date="2014" name="BMC Genomics">
        <title>An improved genome release (version Mt4.0) for the model legume Medicago truncatula.</title>
        <authorList>
            <person name="Tang H."/>
            <person name="Krishnakumar V."/>
            <person name="Bidwell S."/>
            <person name="Rosen B."/>
            <person name="Chan A."/>
            <person name="Zhou S."/>
            <person name="Gentzbittel L."/>
            <person name="Childs K.L."/>
            <person name="Yandell M."/>
            <person name="Gundlach H."/>
            <person name="Mayer K.F."/>
            <person name="Schwartz D.C."/>
            <person name="Town C.D."/>
        </authorList>
    </citation>
    <scope>GENOME REANNOTATION</scope>
    <source>
        <strain evidence="8">A17</strain>
        <strain evidence="9 10">cv. Jemalong A17</strain>
    </source>
</reference>
<evidence type="ECO:0000256" key="5">
    <source>
        <dbReference type="ARBA" id="ARBA00023163"/>
    </source>
</evidence>
<keyword evidence="3" id="KW-0805">Transcription regulation</keyword>
<dbReference type="EnsemblPlants" id="KEH34003">
    <property type="protein sequence ID" value="KEH34003"/>
    <property type="gene ID" value="MTR_3g056750"/>
</dbReference>
<evidence type="ECO:0000256" key="1">
    <source>
        <dbReference type="ARBA" id="ARBA00004123"/>
    </source>
</evidence>
<dbReference type="PANTHER" id="PTHR31677:SF231">
    <property type="entry name" value="ETHYLENE-RESPONSIVE TRANSCRIPTION FACTOR 4"/>
    <property type="match status" value="1"/>
</dbReference>
<reference evidence="9" key="3">
    <citation type="submission" date="2015-04" db="UniProtKB">
        <authorList>
            <consortium name="EnsemblPlants"/>
        </authorList>
    </citation>
    <scope>IDENTIFICATION</scope>
    <source>
        <strain evidence="9">cv. Jemalong A17</strain>
    </source>
</reference>
<evidence type="ECO:0000259" key="7">
    <source>
        <dbReference type="PROSITE" id="PS51032"/>
    </source>
</evidence>
<keyword evidence="4" id="KW-0238">DNA-binding</keyword>
<evidence type="ECO:0000313" key="10">
    <source>
        <dbReference type="Proteomes" id="UP000002051"/>
    </source>
</evidence>
<dbReference type="PANTHER" id="PTHR31677">
    <property type="entry name" value="AP2 DOMAIN CLASS TRANSCRIPTION FACTOR"/>
    <property type="match status" value="1"/>
</dbReference>
<evidence type="ECO:0000256" key="6">
    <source>
        <dbReference type="ARBA" id="ARBA00023242"/>
    </source>
</evidence>
<comment type="subcellular location">
    <subcellularLocation>
        <location evidence="1">Nucleus</location>
    </subcellularLocation>
</comment>
<dbReference type="GO" id="GO:0003700">
    <property type="term" value="F:DNA-binding transcription factor activity"/>
    <property type="evidence" value="ECO:0007669"/>
    <property type="project" value="InterPro"/>
</dbReference>
<keyword evidence="2" id="KW-0936">Ethylene signaling pathway</keyword>